<feature type="non-terminal residue" evidence="2">
    <location>
        <position position="71"/>
    </location>
</feature>
<feature type="non-terminal residue" evidence="2">
    <location>
        <position position="1"/>
    </location>
</feature>
<sequence length="71" mass="7569">QKPNETGERKRKKIAASAGIAEPPPDYITAQYLHRAASSSPGLRRRPSLMAGTLSLSSPEAALDRTSPSHS</sequence>
<evidence type="ECO:0000256" key="1">
    <source>
        <dbReference type="SAM" id="MobiDB-lite"/>
    </source>
</evidence>
<protein>
    <submittedName>
        <fullName evidence="2">Uncharacterized protein</fullName>
    </submittedName>
</protein>
<feature type="region of interest" description="Disordered" evidence="1">
    <location>
        <begin position="1"/>
        <end position="25"/>
    </location>
</feature>
<name>A0A392VGN6_9FABA</name>
<dbReference type="EMBL" id="LXQA011169517">
    <property type="protein sequence ID" value="MCI87568.1"/>
    <property type="molecule type" value="Genomic_DNA"/>
</dbReference>
<evidence type="ECO:0000313" key="2">
    <source>
        <dbReference type="EMBL" id="MCI87568.1"/>
    </source>
</evidence>
<comment type="caution">
    <text evidence="2">The sequence shown here is derived from an EMBL/GenBank/DDBJ whole genome shotgun (WGS) entry which is preliminary data.</text>
</comment>
<dbReference type="AlphaFoldDB" id="A0A392VGN6"/>
<accession>A0A392VGN6</accession>
<dbReference type="Proteomes" id="UP000265520">
    <property type="component" value="Unassembled WGS sequence"/>
</dbReference>
<proteinExistence type="predicted"/>
<evidence type="ECO:0000313" key="3">
    <source>
        <dbReference type="Proteomes" id="UP000265520"/>
    </source>
</evidence>
<reference evidence="2 3" key="1">
    <citation type="journal article" date="2018" name="Front. Plant Sci.">
        <title>Red Clover (Trifolium pratense) and Zigzag Clover (T. medium) - A Picture of Genomic Similarities and Differences.</title>
        <authorList>
            <person name="Dluhosova J."/>
            <person name="Istvanek J."/>
            <person name="Nedelnik J."/>
            <person name="Repkova J."/>
        </authorList>
    </citation>
    <scope>NUCLEOTIDE SEQUENCE [LARGE SCALE GENOMIC DNA]</scope>
    <source>
        <strain evidence="3">cv. 10/8</strain>
        <tissue evidence="2">Leaf</tissue>
    </source>
</reference>
<organism evidence="2 3">
    <name type="scientific">Trifolium medium</name>
    <dbReference type="NCBI Taxonomy" id="97028"/>
    <lineage>
        <taxon>Eukaryota</taxon>
        <taxon>Viridiplantae</taxon>
        <taxon>Streptophyta</taxon>
        <taxon>Embryophyta</taxon>
        <taxon>Tracheophyta</taxon>
        <taxon>Spermatophyta</taxon>
        <taxon>Magnoliopsida</taxon>
        <taxon>eudicotyledons</taxon>
        <taxon>Gunneridae</taxon>
        <taxon>Pentapetalae</taxon>
        <taxon>rosids</taxon>
        <taxon>fabids</taxon>
        <taxon>Fabales</taxon>
        <taxon>Fabaceae</taxon>
        <taxon>Papilionoideae</taxon>
        <taxon>50 kb inversion clade</taxon>
        <taxon>NPAAA clade</taxon>
        <taxon>Hologalegina</taxon>
        <taxon>IRL clade</taxon>
        <taxon>Trifolieae</taxon>
        <taxon>Trifolium</taxon>
    </lineage>
</organism>
<feature type="region of interest" description="Disordered" evidence="1">
    <location>
        <begin position="37"/>
        <end position="71"/>
    </location>
</feature>
<keyword evidence="3" id="KW-1185">Reference proteome</keyword>